<keyword evidence="4" id="KW-1185">Reference proteome</keyword>
<dbReference type="Proteomes" id="UP000193648">
    <property type="component" value="Unassembled WGS sequence"/>
</dbReference>
<comment type="caution">
    <text evidence="3">The sequence shown here is derived from an EMBL/GenBank/DDBJ whole genome shotgun (WGS) entry which is preliminary data.</text>
</comment>
<gene>
    <name evidence="3" type="ORF">BCR41DRAFT_370362</name>
</gene>
<keyword evidence="2" id="KW-1133">Transmembrane helix</keyword>
<dbReference type="OrthoDB" id="2585179at2759"/>
<feature type="transmembrane region" description="Helical" evidence="2">
    <location>
        <begin position="110"/>
        <end position="129"/>
    </location>
</feature>
<dbReference type="InParanoid" id="A0A1Y2GPC7"/>
<organism evidence="3 4">
    <name type="scientific">Lobosporangium transversale</name>
    <dbReference type="NCBI Taxonomy" id="64571"/>
    <lineage>
        <taxon>Eukaryota</taxon>
        <taxon>Fungi</taxon>
        <taxon>Fungi incertae sedis</taxon>
        <taxon>Mucoromycota</taxon>
        <taxon>Mortierellomycotina</taxon>
        <taxon>Mortierellomycetes</taxon>
        <taxon>Mortierellales</taxon>
        <taxon>Mortierellaceae</taxon>
        <taxon>Lobosporangium</taxon>
    </lineage>
</organism>
<evidence type="ECO:0000313" key="3">
    <source>
        <dbReference type="EMBL" id="ORZ17550.1"/>
    </source>
</evidence>
<evidence type="ECO:0000256" key="2">
    <source>
        <dbReference type="SAM" id="Phobius"/>
    </source>
</evidence>
<protein>
    <submittedName>
        <fullName evidence="3">Uncharacterized protein</fullName>
    </submittedName>
</protein>
<keyword evidence="2" id="KW-0472">Membrane</keyword>
<proteinExistence type="predicted"/>
<dbReference type="EMBL" id="MCFF01000016">
    <property type="protein sequence ID" value="ORZ17550.1"/>
    <property type="molecule type" value="Genomic_DNA"/>
</dbReference>
<evidence type="ECO:0000313" key="4">
    <source>
        <dbReference type="Proteomes" id="UP000193648"/>
    </source>
</evidence>
<keyword evidence="2" id="KW-0812">Transmembrane</keyword>
<name>A0A1Y2GPC7_9FUNG</name>
<sequence>MAHTYDLNLYTYFDVKINPEALDQVVTSTQTAAATSNGSLAGIEYLGHVGQLKNHLLYRIPKGTRPRRAIRRAKEQASGRGNLGSSRCYPGGCPNSTTKTQTRRALRIKIILLISPNVFSTLFILQNLYPRNLPRAEDNPLTLNKDGFTSYSWQVE</sequence>
<dbReference type="GeneID" id="33568371"/>
<accession>A0A1Y2GPC7</accession>
<feature type="region of interest" description="Disordered" evidence="1">
    <location>
        <begin position="73"/>
        <end position="100"/>
    </location>
</feature>
<evidence type="ECO:0000256" key="1">
    <source>
        <dbReference type="SAM" id="MobiDB-lite"/>
    </source>
</evidence>
<dbReference type="RefSeq" id="XP_021881937.1">
    <property type="nucleotide sequence ID" value="XM_022026528.1"/>
</dbReference>
<dbReference type="AlphaFoldDB" id="A0A1Y2GPC7"/>
<reference evidence="3 4" key="1">
    <citation type="submission" date="2016-07" db="EMBL/GenBank/DDBJ databases">
        <title>Pervasive Adenine N6-methylation of Active Genes in Fungi.</title>
        <authorList>
            <consortium name="DOE Joint Genome Institute"/>
            <person name="Mondo S.J."/>
            <person name="Dannebaum R.O."/>
            <person name="Kuo R.C."/>
            <person name="Labutti K."/>
            <person name="Haridas S."/>
            <person name="Kuo A."/>
            <person name="Salamov A."/>
            <person name="Ahrendt S.R."/>
            <person name="Lipzen A."/>
            <person name="Sullivan W."/>
            <person name="Andreopoulos W.B."/>
            <person name="Clum A."/>
            <person name="Lindquist E."/>
            <person name="Daum C."/>
            <person name="Ramamoorthy G.K."/>
            <person name="Gryganskyi A."/>
            <person name="Culley D."/>
            <person name="Magnuson J.K."/>
            <person name="James T.Y."/>
            <person name="O'Malley M.A."/>
            <person name="Stajich J.E."/>
            <person name="Spatafora J.W."/>
            <person name="Visel A."/>
            <person name="Grigoriev I.V."/>
        </authorList>
    </citation>
    <scope>NUCLEOTIDE SEQUENCE [LARGE SCALE GENOMIC DNA]</scope>
    <source>
        <strain evidence="3 4">NRRL 3116</strain>
    </source>
</reference>